<dbReference type="Pfam" id="PF02752">
    <property type="entry name" value="Arrestin_C"/>
    <property type="match status" value="1"/>
</dbReference>
<organism evidence="4 5">
    <name type="scientific">Drosophila guanche</name>
    <name type="common">Fruit fly</name>
    <dbReference type="NCBI Taxonomy" id="7266"/>
    <lineage>
        <taxon>Eukaryota</taxon>
        <taxon>Metazoa</taxon>
        <taxon>Ecdysozoa</taxon>
        <taxon>Arthropoda</taxon>
        <taxon>Hexapoda</taxon>
        <taxon>Insecta</taxon>
        <taxon>Pterygota</taxon>
        <taxon>Neoptera</taxon>
        <taxon>Endopterygota</taxon>
        <taxon>Diptera</taxon>
        <taxon>Brachycera</taxon>
        <taxon>Muscomorpha</taxon>
        <taxon>Ephydroidea</taxon>
        <taxon>Drosophilidae</taxon>
        <taxon>Drosophila</taxon>
        <taxon>Sophophora</taxon>
    </lineage>
</organism>
<dbReference type="SMART" id="SM01017">
    <property type="entry name" value="Arrestin_C"/>
    <property type="match status" value="1"/>
</dbReference>
<dbReference type="InterPro" id="IPR014752">
    <property type="entry name" value="Arrestin-like_C"/>
</dbReference>
<dbReference type="Pfam" id="PF00339">
    <property type="entry name" value="Arrestin_N"/>
    <property type="match status" value="1"/>
</dbReference>
<evidence type="ECO:0000313" key="5">
    <source>
        <dbReference type="Proteomes" id="UP000268350"/>
    </source>
</evidence>
<sequence length="414" mass="46766">MNHRCDMQLDSPSGVYRAGETVNGHIYLTLTERALIKAVSLEANGFALIEWLKAQKAGKPKKSDQKNVQVEKQPLAFENRVDYFAKIDYFVGSEAAQPQLMEAGTYSYGFHVKLPKNCPSSYEGPHGHIRYTLQLLIHSSADRPIDVIHTRQLQVYSESELCKESRRGEVQCLEQTPRMKFWQRPLQLHLQIPRQGYSPGAGISVHVKLHNPQQLPLKEVVYKLNMVSTYVGLQRNKPKRRDIKVERQTLLSSGHELVSLPRSELEHFQHLHMLQVPQTPATLSSAACACLQINYEVEVLVRTQQEKRSIMAQIPLTIGNVTPPCPNAIRSMDPLVDSAPEQSPTPGTATKLAPDFSVSMTSLASNFREAEFMTATNLNKTNKHALSGENLDFRPRYLYYELDQNQAQEEVAAH</sequence>
<gene>
    <name evidence="4" type="ORF">DGUA_6G016590</name>
</gene>
<dbReference type="InterPro" id="IPR050357">
    <property type="entry name" value="Arrestin_domain-protein"/>
</dbReference>
<evidence type="ECO:0000259" key="3">
    <source>
        <dbReference type="SMART" id="SM01017"/>
    </source>
</evidence>
<evidence type="ECO:0000256" key="1">
    <source>
        <dbReference type="ARBA" id="ARBA00005298"/>
    </source>
</evidence>
<dbReference type="InterPro" id="IPR014756">
    <property type="entry name" value="Ig_E-set"/>
</dbReference>
<dbReference type="GO" id="GO:0015031">
    <property type="term" value="P:protein transport"/>
    <property type="evidence" value="ECO:0007669"/>
    <property type="project" value="TreeGrafter"/>
</dbReference>
<dbReference type="AlphaFoldDB" id="A0A3B0JPD4"/>
<dbReference type="PANTHER" id="PTHR11188:SF167">
    <property type="entry name" value="ARRESTIN C-TERMINAL-LIKE DOMAIN-CONTAINING PROTEIN-RELATED"/>
    <property type="match status" value="1"/>
</dbReference>
<feature type="domain" description="Arrestin C-terminal-like" evidence="3">
    <location>
        <begin position="182"/>
        <end position="323"/>
    </location>
</feature>
<dbReference type="EMBL" id="OUUW01000008">
    <property type="protein sequence ID" value="SPP84077.1"/>
    <property type="molecule type" value="Genomic_DNA"/>
</dbReference>
<dbReference type="Proteomes" id="UP000268350">
    <property type="component" value="Unassembled WGS sequence"/>
</dbReference>
<keyword evidence="2" id="KW-0716">Sensory transduction</keyword>
<dbReference type="GO" id="GO:0005737">
    <property type="term" value="C:cytoplasm"/>
    <property type="evidence" value="ECO:0007669"/>
    <property type="project" value="TreeGrafter"/>
</dbReference>
<comment type="similarity">
    <text evidence="1">Belongs to the arrestin family.</text>
</comment>
<reference evidence="5" key="1">
    <citation type="submission" date="2018-01" db="EMBL/GenBank/DDBJ databases">
        <authorList>
            <person name="Alioto T."/>
            <person name="Alioto T."/>
        </authorList>
    </citation>
    <scope>NUCLEOTIDE SEQUENCE [LARGE SCALE GENOMIC DNA]</scope>
</reference>
<dbReference type="InterPro" id="IPR011021">
    <property type="entry name" value="Arrestin-like_N"/>
</dbReference>
<dbReference type="InterPro" id="IPR011022">
    <property type="entry name" value="Arrestin_C-like"/>
</dbReference>
<dbReference type="PANTHER" id="PTHR11188">
    <property type="entry name" value="ARRESTIN DOMAIN CONTAINING PROTEIN"/>
    <property type="match status" value="1"/>
</dbReference>
<name>A0A3B0JPD4_DROGU</name>
<keyword evidence="5" id="KW-1185">Reference proteome</keyword>
<accession>A0A3B0JPD4</accession>
<evidence type="ECO:0000313" key="4">
    <source>
        <dbReference type="EMBL" id="SPP84077.1"/>
    </source>
</evidence>
<dbReference type="OrthoDB" id="7785529at2759"/>
<dbReference type="OMA" id="YFAKIDY"/>
<dbReference type="SUPFAM" id="SSF81296">
    <property type="entry name" value="E set domains"/>
    <property type="match status" value="2"/>
</dbReference>
<proteinExistence type="inferred from homology"/>
<protein>
    <submittedName>
        <fullName evidence="4">Blast:Arrestin domain-containing protein 3</fullName>
    </submittedName>
</protein>
<dbReference type="Gene3D" id="2.60.40.640">
    <property type="match status" value="2"/>
</dbReference>
<evidence type="ECO:0000256" key="2">
    <source>
        <dbReference type="ARBA" id="ARBA00022606"/>
    </source>
</evidence>